<accession>A0A2S5TBG7</accession>
<proteinExistence type="predicted"/>
<gene>
    <name evidence="1" type="ORF">C3942_19185</name>
</gene>
<dbReference type="Proteomes" id="UP000238220">
    <property type="component" value="Unassembled WGS sequence"/>
</dbReference>
<name>A0A2S5TBG7_9GAMM</name>
<protein>
    <submittedName>
        <fullName evidence="1">Uncharacterized protein</fullName>
    </submittedName>
</protein>
<dbReference type="EMBL" id="PSNW01000014">
    <property type="protein sequence ID" value="PPE72305.1"/>
    <property type="molecule type" value="Genomic_DNA"/>
</dbReference>
<evidence type="ECO:0000313" key="2">
    <source>
        <dbReference type="Proteomes" id="UP000238220"/>
    </source>
</evidence>
<evidence type="ECO:0000313" key="1">
    <source>
        <dbReference type="EMBL" id="PPE72305.1"/>
    </source>
</evidence>
<keyword evidence="2" id="KW-1185">Reference proteome</keyword>
<dbReference type="OrthoDB" id="7067741at2"/>
<sequence length="91" mass="10759">MSLAERRRKRRRERKQPLEVRMTMRFKFGDEADDVITMMDDRSIPMVDNVFKNRDKIVRGFVGLLVRAGLKQPKVAGEVFPLLKLLRNKRS</sequence>
<comment type="caution">
    <text evidence="1">The sequence shown here is derived from an EMBL/GenBank/DDBJ whole genome shotgun (WGS) entry which is preliminary data.</text>
</comment>
<reference evidence="1 2" key="1">
    <citation type="submission" date="2018-02" db="EMBL/GenBank/DDBJ databases">
        <title>Genome sequencing of Solimonas sp. HR-BB.</title>
        <authorList>
            <person name="Lee Y."/>
            <person name="Jeon C.O."/>
        </authorList>
    </citation>
    <scope>NUCLEOTIDE SEQUENCE [LARGE SCALE GENOMIC DNA]</scope>
    <source>
        <strain evidence="1 2">HR-BB</strain>
    </source>
</reference>
<dbReference type="AlphaFoldDB" id="A0A2S5TBG7"/>
<organism evidence="1 2">
    <name type="scientific">Solimonas fluminis</name>
    <dbReference type="NCBI Taxonomy" id="2086571"/>
    <lineage>
        <taxon>Bacteria</taxon>
        <taxon>Pseudomonadati</taxon>
        <taxon>Pseudomonadota</taxon>
        <taxon>Gammaproteobacteria</taxon>
        <taxon>Nevskiales</taxon>
        <taxon>Nevskiaceae</taxon>
        <taxon>Solimonas</taxon>
    </lineage>
</organism>